<name>A0A5B0KZ84_9PROT</name>
<feature type="domain" description="Heme-copper oxidase subunit III family profile" evidence="8">
    <location>
        <begin position="36"/>
        <end position="200"/>
    </location>
</feature>
<dbReference type="InterPro" id="IPR035973">
    <property type="entry name" value="Cyt_c_oxidase_su3-like_sf"/>
</dbReference>
<accession>A0A5B0KZ84</accession>
<dbReference type="GO" id="GO:0005886">
    <property type="term" value="C:plasma membrane"/>
    <property type="evidence" value="ECO:0007669"/>
    <property type="project" value="UniProtKB-SubCell"/>
</dbReference>
<evidence type="ECO:0000256" key="7">
    <source>
        <dbReference type="SAM" id="Phobius"/>
    </source>
</evidence>
<dbReference type="GO" id="GO:0004129">
    <property type="term" value="F:cytochrome-c oxidase activity"/>
    <property type="evidence" value="ECO:0007669"/>
    <property type="project" value="InterPro"/>
</dbReference>
<feature type="transmembrane region" description="Helical" evidence="7">
    <location>
        <begin position="104"/>
        <end position="124"/>
    </location>
</feature>
<dbReference type="PANTHER" id="PTHR11403">
    <property type="entry name" value="CYTOCHROME C OXIDASE SUBUNIT III"/>
    <property type="match status" value="1"/>
</dbReference>
<evidence type="ECO:0000256" key="6">
    <source>
        <dbReference type="RuleBase" id="RU003376"/>
    </source>
</evidence>
<dbReference type="PROSITE" id="PS50253">
    <property type="entry name" value="COX3"/>
    <property type="match status" value="1"/>
</dbReference>
<dbReference type="Pfam" id="PF00510">
    <property type="entry name" value="COX3"/>
    <property type="match status" value="1"/>
</dbReference>
<evidence type="ECO:0000256" key="3">
    <source>
        <dbReference type="ARBA" id="ARBA00022692"/>
    </source>
</evidence>
<dbReference type="CDD" id="cd02862">
    <property type="entry name" value="NorE_like"/>
    <property type="match status" value="1"/>
</dbReference>
<gene>
    <name evidence="9" type="ORF">FH063_003673</name>
</gene>
<evidence type="ECO:0000256" key="1">
    <source>
        <dbReference type="ARBA" id="ARBA00004141"/>
    </source>
</evidence>
<reference evidence="9 10" key="1">
    <citation type="submission" date="2019-07" db="EMBL/GenBank/DDBJ databases">
        <title>Genome sequencing of the stress-tolerant strain Azospirillum brasilense Az19.</title>
        <authorList>
            <person name="Maroniche G.A."/>
            <person name="Garcia J.E."/>
            <person name="Pagnussat L."/>
            <person name="Amenta M."/>
            <person name="Creus C.M."/>
        </authorList>
    </citation>
    <scope>NUCLEOTIDE SEQUENCE [LARGE SCALE GENOMIC DNA]</scope>
    <source>
        <strain evidence="9 10">Az19</strain>
    </source>
</reference>
<dbReference type="InterPro" id="IPR000298">
    <property type="entry name" value="Cyt_c_oxidase-like_su3"/>
</dbReference>
<feature type="transmembrane region" description="Helical" evidence="7">
    <location>
        <begin position="35"/>
        <end position="60"/>
    </location>
</feature>
<dbReference type="PANTHER" id="PTHR11403:SF6">
    <property type="entry name" value="NITRIC OXIDE REDUCTASE SUBUNIT E"/>
    <property type="match status" value="1"/>
</dbReference>
<dbReference type="SUPFAM" id="SSF81452">
    <property type="entry name" value="Cytochrome c oxidase subunit III-like"/>
    <property type="match status" value="1"/>
</dbReference>
<dbReference type="Proteomes" id="UP000325333">
    <property type="component" value="Unassembled WGS sequence"/>
</dbReference>
<feature type="transmembrane region" description="Helical" evidence="7">
    <location>
        <begin position="181"/>
        <end position="199"/>
    </location>
</feature>
<evidence type="ECO:0000313" key="10">
    <source>
        <dbReference type="Proteomes" id="UP000325333"/>
    </source>
</evidence>
<proteinExistence type="inferred from homology"/>
<sequence>MTETPVPTAVVAADGAVDGEAADWGPLSSLPGNPMMWILILGELAAFGAMFIGFAVARALDPATFDASQAQLDRLLGGMNTMVLVTSGWLVAVAVRRRASGRSYRAAMLGAMALGGLFLAIKAVEYGDKIGRDLTLETNSFFQLYYLLTGFHAMHVAAGIVILGIVTWWDSLENLETGAAFWHMVDLIWVLLYPIVYLLR</sequence>
<keyword evidence="4 7" id="KW-1133">Transmembrane helix</keyword>
<keyword evidence="5 7" id="KW-0472">Membrane</keyword>
<comment type="similarity">
    <text evidence="2 6">Belongs to the cytochrome c oxidase subunit 3 family.</text>
</comment>
<dbReference type="Gene3D" id="1.20.120.80">
    <property type="entry name" value="Cytochrome c oxidase, subunit III, four-helix bundle"/>
    <property type="match status" value="1"/>
</dbReference>
<dbReference type="GO" id="GO:0019646">
    <property type="term" value="P:aerobic electron transport chain"/>
    <property type="evidence" value="ECO:0007669"/>
    <property type="project" value="InterPro"/>
</dbReference>
<evidence type="ECO:0000256" key="5">
    <source>
        <dbReference type="ARBA" id="ARBA00023136"/>
    </source>
</evidence>
<dbReference type="AlphaFoldDB" id="A0A5B0KZ84"/>
<comment type="subcellular location">
    <subcellularLocation>
        <location evidence="6">Cell membrane</location>
        <topology evidence="6">Multi-pass membrane protein</topology>
    </subcellularLocation>
    <subcellularLocation>
        <location evidence="1">Membrane</location>
        <topology evidence="1">Multi-pass membrane protein</topology>
    </subcellularLocation>
</comment>
<organism evidence="9 10">
    <name type="scientific">Azospirillum argentinense</name>
    <dbReference type="NCBI Taxonomy" id="2970906"/>
    <lineage>
        <taxon>Bacteria</taxon>
        <taxon>Pseudomonadati</taxon>
        <taxon>Pseudomonadota</taxon>
        <taxon>Alphaproteobacteria</taxon>
        <taxon>Rhodospirillales</taxon>
        <taxon>Azospirillaceae</taxon>
        <taxon>Azospirillum</taxon>
    </lineage>
</organism>
<evidence type="ECO:0000313" key="9">
    <source>
        <dbReference type="EMBL" id="KAA1056800.1"/>
    </source>
</evidence>
<evidence type="ECO:0000259" key="8">
    <source>
        <dbReference type="PROSITE" id="PS50253"/>
    </source>
</evidence>
<protein>
    <recommendedName>
        <fullName evidence="8">Heme-copper oxidase subunit III family profile domain-containing protein</fullName>
    </recommendedName>
</protein>
<dbReference type="InterPro" id="IPR024791">
    <property type="entry name" value="Cyt_c/ubiquinol_Oxase_su3"/>
</dbReference>
<feature type="transmembrane region" description="Helical" evidence="7">
    <location>
        <begin position="144"/>
        <end position="169"/>
    </location>
</feature>
<keyword evidence="3 6" id="KW-0812">Transmembrane</keyword>
<comment type="caution">
    <text evidence="9">The sequence shown here is derived from an EMBL/GenBank/DDBJ whole genome shotgun (WGS) entry which is preliminary data.</text>
</comment>
<feature type="transmembrane region" description="Helical" evidence="7">
    <location>
        <begin position="72"/>
        <end position="92"/>
    </location>
</feature>
<dbReference type="InterPro" id="IPR013833">
    <property type="entry name" value="Cyt_c_oxidase_su3_a-hlx"/>
</dbReference>
<evidence type="ECO:0000256" key="2">
    <source>
        <dbReference type="ARBA" id="ARBA00010581"/>
    </source>
</evidence>
<dbReference type="EMBL" id="VEWN01000003">
    <property type="protein sequence ID" value="KAA1056800.1"/>
    <property type="molecule type" value="Genomic_DNA"/>
</dbReference>
<evidence type="ECO:0000256" key="4">
    <source>
        <dbReference type="ARBA" id="ARBA00022989"/>
    </source>
</evidence>
<dbReference type="RefSeq" id="WP_149649327.1">
    <property type="nucleotide sequence ID" value="NZ_VEWN01000003.1"/>
</dbReference>